<sequence>MNILNIISGPIGPVLHHDGVGILLHNPLHKHVQTIDSWNGHLLKLDLFFHQTKISIISLNYPPFSSIHQNFCADLITKLLSWLNYACSNNYHVIVLGDFNIDEI</sequence>
<dbReference type="VEuPathDB" id="FungiDB:RhiirA1_477610"/>
<dbReference type="SUPFAM" id="SSF56219">
    <property type="entry name" value="DNase I-like"/>
    <property type="match status" value="1"/>
</dbReference>
<dbReference type="AlphaFoldDB" id="A0A2N1MV00"/>
<gene>
    <name evidence="1" type="ORF">RhiirC2_786095</name>
</gene>
<accession>A0A2N1MV00</accession>
<dbReference type="InterPro" id="IPR036691">
    <property type="entry name" value="Endo/exonu/phosph_ase_sf"/>
</dbReference>
<name>A0A2N1MV00_9GLOM</name>
<evidence type="ECO:0000313" key="2">
    <source>
        <dbReference type="Proteomes" id="UP000233469"/>
    </source>
</evidence>
<dbReference type="EMBL" id="LLXL01001255">
    <property type="protein sequence ID" value="PKK65473.1"/>
    <property type="molecule type" value="Genomic_DNA"/>
</dbReference>
<evidence type="ECO:0000313" key="1">
    <source>
        <dbReference type="EMBL" id="PKK65473.1"/>
    </source>
</evidence>
<dbReference type="Gene3D" id="3.60.10.10">
    <property type="entry name" value="Endonuclease/exonuclease/phosphatase"/>
    <property type="match status" value="1"/>
</dbReference>
<reference evidence="1 2" key="1">
    <citation type="submission" date="2016-04" db="EMBL/GenBank/DDBJ databases">
        <title>Genome analyses suggest a sexual origin of heterokaryosis in a supposedly ancient asexual fungus.</title>
        <authorList>
            <person name="Ropars J."/>
            <person name="Sedzielewska K."/>
            <person name="Noel J."/>
            <person name="Charron P."/>
            <person name="Farinelli L."/>
            <person name="Marton T."/>
            <person name="Kruger M."/>
            <person name="Pelin A."/>
            <person name="Brachmann A."/>
            <person name="Corradi N."/>
        </authorList>
    </citation>
    <scope>NUCLEOTIDE SEQUENCE [LARGE SCALE GENOMIC DNA]</scope>
    <source>
        <strain evidence="1 2">C2</strain>
    </source>
</reference>
<evidence type="ECO:0008006" key="3">
    <source>
        <dbReference type="Google" id="ProtNLM"/>
    </source>
</evidence>
<proteinExistence type="predicted"/>
<organism evidence="1 2">
    <name type="scientific">Rhizophagus irregularis</name>
    <dbReference type="NCBI Taxonomy" id="588596"/>
    <lineage>
        <taxon>Eukaryota</taxon>
        <taxon>Fungi</taxon>
        <taxon>Fungi incertae sedis</taxon>
        <taxon>Mucoromycota</taxon>
        <taxon>Glomeromycotina</taxon>
        <taxon>Glomeromycetes</taxon>
        <taxon>Glomerales</taxon>
        <taxon>Glomeraceae</taxon>
        <taxon>Rhizophagus</taxon>
    </lineage>
</organism>
<dbReference type="Proteomes" id="UP000233469">
    <property type="component" value="Unassembled WGS sequence"/>
</dbReference>
<protein>
    <recommendedName>
        <fullName evidence="3">Endonuclease/exonuclease/phosphatase domain-containing protein</fullName>
    </recommendedName>
</protein>
<reference evidence="1 2" key="2">
    <citation type="submission" date="2017-10" db="EMBL/GenBank/DDBJ databases">
        <title>Extensive intraspecific genome diversity in a model arbuscular mycorrhizal fungus.</title>
        <authorList>
            <person name="Chen E.C.H."/>
            <person name="Morin E."/>
            <person name="Baudet D."/>
            <person name="Noel J."/>
            <person name="Ndikumana S."/>
            <person name="Charron P."/>
            <person name="St-Onge C."/>
            <person name="Giorgi J."/>
            <person name="Grigoriev I.V."/>
            <person name="Roux C."/>
            <person name="Martin F.M."/>
            <person name="Corradi N."/>
        </authorList>
    </citation>
    <scope>NUCLEOTIDE SEQUENCE [LARGE SCALE GENOMIC DNA]</scope>
    <source>
        <strain evidence="1 2">C2</strain>
    </source>
</reference>
<comment type="caution">
    <text evidence="1">The sequence shown here is derived from an EMBL/GenBank/DDBJ whole genome shotgun (WGS) entry which is preliminary data.</text>
</comment>